<dbReference type="OrthoDB" id="2562239at2759"/>
<feature type="transmembrane region" description="Helical" evidence="1">
    <location>
        <begin position="194"/>
        <end position="213"/>
    </location>
</feature>
<evidence type="ECO:0000313" key="3">
    <source>
        <dbReference type="Proteomes" id="UP000053611"/>
    </source>
</evidence>
<proteinExistence type="predicted"/>
<protein>
    <submittedName>
        <fullName evidence="2">Uncharacterized protein</fullName>
    </submittedName>
</protein>
<sequence length="234" mass="27056">LEVFNFTGGMPRPPDLAPSIVFAILVRPELEPDKYGLTLPVLIWRISVRASRTWLYVRPTTFLLLRLGMYILRAIMSVNTYDIEYLAGEAALINISFLILLFPVLDLWRRHILTTVQRKDRPWWVRPIIPYMTLLTSIIISIVTATEVDPTQPKTPLVRTLWRTNYALSLATVIMGLIYVPLCHFMMHLGRRGTIYLTCLLLLCFITALYRVIQLHTEDPDAPVRSRIAFYVLE</sequence>
<dbReference type="Proteomes" id="UP000053611">
    <property type="component" value="Unassembled WGS sequence"/>
</dbReference>
<evidence type="ECO:0000256" key="1">
    <source>
        <dbReference type="SAM" id="Phobius"/>
    </source>
</evidence>
<keyword evidence="1" id="KW-0472">Membrane</keyword>
<keyword evidence="3" id="KW-1185">Reference proteome</keyword>
<keyword evidence="1" id="KW-1133">Transmembrane helix</keyword>
<organism evidence="2 3">
    <name type="scientific">Cutaneotrichosporon oleaginosum</name>
    <dbReference type="NCBI Taxonomy" id="879819"/>
    <lineage>
        <taxon>Eukaryota</taxon>
        <taxon>Fungi</taxon>
        <taxon>Dikarya</taxon>
        <taxon>Basidiomycota</taxon>
        <taxon>Agaricomycotina</taxon>
        <taxon>Tremellomycetes</taxon>
        <taxon>Trichosporonales</taxon>
        <taxon>Trichosporonaceae</taxon>
        <taxon>Cutaneotrichosporon</taxon>
    </lineage>
</organism>
<name>A0A0J1BCK6_9TREE</name>
<feature type="non-terminal residue" evidence="2">
    <location>
        <position position="1"/>
    </location>
</feature>
<dbReference type="AlphaFoldDB" id="A0A0J1BCK6"/>
<accession>A0A0J1BCK6</accession>
<gene>
    <name evidence="2" type="ORF">CC85DRAFT_237042</name>
</gene>
<feature type="non-terminal residue" evidence="2">
    <location>
        <position position="234"/>
    </location>
</feature>
<dbReference type="EMBL" id="KQ087180">
    <property type="protein sequence ID" value="KLT45759.1"/>
    <property type="molecule type" value="Genomic_DNA"/>
</dbReference>
<feature type="transmembrane region" description="Helical" evidence="1">
    <location>
        <begin position="55"/>
        <end position="73"/>
    </location>
</feature>
<evidence type="ECO:0000313" key="2">
    <source>
        <dbReference type="EMBL" id="KLT45759.1"/>
    </source>
</evidence>
<feature type="transmembrane region" description="Helical" evidence="1">
    <location>
        <begin position="128"/>
        <end position="146"/>
    </location>
</feature>
<feature type="transmembrane region" description="Helical" evidence="1">
    <location>
        <begin position="85"/>
        <end position="108"/>
    </location>
</feature>
<keyword evidence="1" id="KW-0812">Transmembrane</keyword>
<reference evidence="2 3" key="1">
    <citation type="submission" date="2015-03" db="EMBL/GenBank/DDBJ databases">
        <title>Genomics and transcriptomics of the oil-accumulating basidiomycete yeast T. oleaginosus allow insights into substrate utilization and the diverse evolutionary trajectories of mating systems in fungi.</title>
        <authorList>
            <consortium name="DOE Joint Genome Institute"/>
            <person name="Kourist R."/>
            <person name="Kracht O."/>
            <person name="Bracharz F."/>
            <person name="Lipzen A."/>
            <person name="Nolan M."/>
            <person name="Ohm R."/>
            <person name="Grigoriev I."/>
            <person name="Sun S."/>
            <person name="Heitman J."/>
            <person name="Bruck T."/>
            <person name="Nowrousian M."/>
        </authorList>
    </citation>
    <scope>NUCLEOTIDE SEQUENCE [LARGE SCALE GENOMIC DNA]</scope>
    <source>
        <strain evidence="2 3">IBC0246</strain>
    </source>
</reference>
<feature type="transmembrane region" description="Helical" evidence="1">
    <location>
        <begin position="166"/>
        <end position="187"/>
    </location>
</feature>